<dbReference type="Pfam" id="PF24493">
    <property type="entry name" value="INTS4_8HBD"/>
    <property type="match status" value="1"/>
</dbReference>
<accession>A0A1B0CCD7</accession>
<dbReference type="VEuPathDB" id="VectorBase:LLOJ002005"/>
<evidence type="ECO:0000313" key="5">
    <source>
        <dbReference type="EnsemblMetazoa" id="LLOJ002005-PA"/>
    </source>
</evidence>
<dbReference type="InterPro" id="IPR056235">
    <property type="entry name" value="INTS4_8HBD"/>
</dbReference>
<comment type="subcellular location">
    <subcellularLocation>
        <location evidence="1">Nucleus</location>
    </subcellularLocation>
</comment>
<evidence type="ECO:0000313" key="6">
    <source>
        <dbReference type="Proteomes" id="UP000092461"/>
    </source>
</evidence>
<dbReference type="PANTHER" id="PTHR20938:SF0">
    <property type="entry name" value="INTEGRATOR COMPLEX SUBUNIT 4"/>
    <property type="match status" value="1"/>
</dbReference>
<dbReference type="SUPFAM" id="SSF48371">
    <property type="entry name" value="ARM repeat"/>
    <property type="match status" value="1"/>
</dbReference>
<dbReference type="Gene3D" id="1.25.10.10">
    <property type="entry name" value="Leucine-rich Repeat Variant"/>
    <property type="match status" value="1"/>
</dbReference>
<proteinExistence type="predicted"/>
<organism evidence="5 6">
    <name type="scientific">Lutzomyia longipalpis</name>
    <name type="common">Sand fly</name>
    <dbReference type="NCBI Taxonomy" id="7200"/>
    <lineage>
        <taxon>Eukaryota</taxon>
        <taxon>Metazoa</taxon>
        <taxon>Ecdysozoa</taxon>
        <taxon>Arthropoda</taxon>
        <taxon>Hexapoda</taxon>
        <taxon>Insecta</taxon>
        <taxon>Pterygota</taxon>
        <taxon>Neoptera</taxon>
        <taxon>Endopterygota</taxon>
        <taxon>Diptera</taxon>
        <taxon>Nematocera</taxon>
        <taxon>Psychodoidea</taxon>
        <taxon>Psychodidae</taxon>
        <taxon>Lutzomyia</taxon>
        <taxon>Lutzomyia</taxon>
    </lineage>
</organism>
<dbReference type="GO" id="GO:0032039">
    <property type="term" value="C:integrator complex"/>
    <property type="evidence" value="ECO:0007669"/>
    <property type="project" value="TreeGrafter"/>
</dbReference>
<protein>
    <recommendedName>
        <fullName evidence="7">Integrator complex subunit 4</fullName>
    </recommendedName>
</protein>
<keyword evidence="2" id="KW-0539">Nucleus</keyword>
<evidence type="ECO:0000259" key="3">
    <source>
        <dbReference type="Pfam" id="PF24493"/>
    </source>
</evidence>
<dbReference type="GO" id="GO:0016180">
    <property type="term" value="P:snRNA processing"/>
    <property type="evidence" value="ECO:0007669"/>
    <property type="project" value="TreeGrafter"/>
</dbReference>
<evidence type="ECO:0000256" key="2">
    <source>
        <dbReference type="ARBA" id="ARBA00023242"/>
    </source>
</evidence>
<feature type="domain" description="INTS4 8 helical bundle" evidence="3">
    <location>
        <begin position="604"/>
        <end position="796"/>
    </location>
</feature>
<dbReference type="Proteomes" id="UP000092461">
    <property type="component" value="Unassembled WGS sequence"/>
</dbReference>
<dbReference type="FunFam" id="1.25.10.10:FF:000728">
    <property type="entry name" value="Blast:Integrator complex subunit 4"/>
    <property type="match status" value="1"/>
</dbReference>
<keyword evidence="6" id="KW-1185">Reference proteome</keyword>
<dbReference type="PANTHER" id="PTHR20938">
    <property type="entry name" value="INTEGRATOR COMPLEX SUBUNIT 4"/>
    <property type="match status" value="1"/>
</dbReference>
<name>A0A1B0CCD7_LUTLO</name>
<dbReference type="EnsemblMetazoa" id="LLOJ002005-RA">
    <property type="protein sequence ID" value="LLOJ002005-PA"/>
    <property type="gene ID" value="LLOJ002005"/>
</dbReference>
<dbReference type="InterPro" id="IPR016024">
    <property type="entry name" value="ARM-type_fold"/>
</dbReference>
<dbReference type="Pfam" id="PF25458">
    <property type="entry name" value="INTS4_C"/>
    <property type="match status" value="1"/>
</dbReference>
<dbReference type="VEuPathDB" id="VectorBase:LLONM1_000586"/>
<reference evidence="5" key="1">
    <citation type="submission" date="2020-05" db="UniProtKB">
        <authorList>
            <consortium name="EnsemblMetazoa"/>
        </authorList>
    </citation>
    <scope>IDENTIFICATION</scope>
    <source>
        <strain evidence="5">Jacobina</strain>
    </source>
</reference>
<sequence length="935" mass="104080">MATTAYKRSSSELYQTIQEISRNRAQKRLRLIVKKPIVSTSITTFTGLLENAGSSNEALQLLIKISDALQFDEPEMGEAVRKLCEHFKKEQESAVRVKILALLGDFAADTSYDGALLANEVLTLLKSESSAKVICQALHSLHKIGISQSLPQSHVAKMVITARNSLTSQSHNVQRHALLLLGAFASVEEDSVEKTVELIGRYTDSQDSRVRAQAFRSILTLGGRGVNLAPDLYPRATDALRDDYECVRKEALQLVYELGTRHPEHMILVPDSDMEMRLVDAAFGKVCSAMCDLSMQVRTQAAELLGGMTAVGSEFLNQTLDKKLMSNLRRKKSLHERNLENFTSGEWSSGKKWADDAPKEFLNAASISLIATGACGALVHGLEDEFLEVRTASVDSMCRLALIHPPFASTSLDFLVDMFNDEIESVRLKAIYSLTMISKHITLREDQLETMLSSLEDYSVEVREGLHLMLGACKVSTQACLKLVVQKILDVLSKYPQDKESAFGCLQRVGQKHPDLCMALTPQLLQDHPFFDSAERDVEDPAYVCILVMLFNAAQHRPPMLSLFPDTTVRHYGYLRDTMPNFVPHLMLRTVVDQTQLTGATGSRQFLETLLHNIDAAYSAPRARQALLEAAQSNLDRLAEIDPALSGTANFTAMFLGAQLLIHQLQSCIAPKQNKTPSRESLNLLMRKCLKLQNLFSHLTKEDWLLVKQISLRASALHLVIVVKDRSQSALAPCQLLLHIAADISVFLQDNPDIVADKFTGSILQSLAAISDPKPGRVFWEILPIVQSATPVVTPRVNVDIRMCTARILEPCNVSSVENQIKVTAGLIAAVPLVADIENLQDYQRQDLRIRIKYPDQNIHTVVPRLRDVKRILTESGEEVNNWRLRTTILLSHGVWTEATHVEIFVCLSVRPGTELELCKSVKIMFAPKPVKRGI</sequence>
<dbReference type="InterPro" id="IPR011989">
    <property type="entry name" value="ARM-like"/>
</dbReference>
<evidence type="ECO:0008006" key="7">
    <source>
        <dbReference type="Google" id="ProtNLM"/>
    </source>
</evidence>
<dbReference type="InterPro" id="IPR057412">
    <property type="entry name" value="INTS4_C"/>
</dbReference>
<dbReference type="EMBL" id="AJWK01006638">
    <property type="status" value="NOT_ANNOTATED_CDS"/>
    <property type="molecule type" value="Genomic_DNA"/>
</dbReference>
<evidence type="ECO:0000256" key="1">
    <source>
        <dbReference type="ARBA" id="ARBA00004123"/>
    </source>
</evidence>
<evidence type="ECO:0000259" key="4">
    <source>
        <dbReference type="Pfam" id="PF25458"/>
    </source>
</evidence>
<dbReference type="AlphaFoldDB" id="A0A1B0CCD7"/>
<feature type="domain" description="Integrator complex subunit 4/Protein SIEL C-terminal Ig-like" evidence="4">
    <location>
        <begin position="808"/>
        <end position="931"/>
    </location>
</feature>